<dbReference type="KEGG" id="tps:THAPSDRAFT_5291"/>
<evidence type="ECO:0000259" key="2">
    <source>
        <dbReference type="Pfam" id="PF04784"/>
    </source>
</evidence>
<feature type="domain" description="Domain of unknown function at the cortex 1" evidence="3">
    <location>
        <begin position="271"/>
        <end position="483"/>
    </location>
</feature>
<feature type="region of interest" description="Disordered" evidence="1">
    <location>
        <begin position="527"/>
        <end position="566"/>
    </location>
</feature>
<reference evidence="4 5" key="2">
    <citation type="journal article" date="2008" name="Nature">
        <title>The Phaeodactylum genome reveals the evolutionary history of diatom genomes.</title>
        <authorList>
            <person name="Bowler C."/>
            <person name="Allen A.E."/>
            <person name="Badger J.H."/>
            <person name="Grimwood J."/>
            <person name="Jabbari K."/>
            <person name="Kuo A."/>
            <person name="Maheswari U."/>
            <person name="Martens C."/>
            <person name="Maumus F."/>
            <person name="Otillar R.P."/>
            <person name="Rayko E."/>
            <person name="Salamov A."/>
            <person name="Vandepoele K."/>
            <person name="Beszteri B."/>
            <person name="Gruber A."/>
            <person name="Heijde M."/>
            <person name="Katinka M."/>
            <person name="Mock T."/>
            <person name="Valentin K."/>
            <person name="Verret F."/>
            <person name="Berges J.A."/>
            <person name="Brownlee C."/>
            <person name="Cadoret J.P."/>
            <person name="Chiovitti A."/>
            <person name="Choi C.J."/>
            <person name="Coesel S."/>
            <person name="De Martino A."/>
            <person name="Detter J.C."/>
            <person name="Durkin C."/>
            <person name="Falciatore A."/>
            <person name="Fournet J."/>
            <person name="Haruta M."/>
            <person name="Huysman M.J."/>
            <person name="Jenkins B.D."/>
            <person name="Jiroutova K."/>
            <person name="Jorgensen R.E."/>
            <person name="Joubert Y."/>
            <person name="Kaplan A."/>
            <person name="Kroger N."/>
            <person name="Kroth P.G."/>
            <person name="La Roche J."/>
            <person name="Lindquist E."/>
            <person name="Lommer M."/>
            <person name="Martin-Jezequel V."/>
            <person name="Lopez P.J."/>
            <person name="Lucas S."/>
            <person name="Mangogna M."/>
            <person name="McGinnis K."/>
            <person name="Medlin L.K."/>
            <person name="Montsant A."/>
            <person name="Oudot-Le Secq M.P."/>
            <person name="Napoli C."/>
            <person name="Obornik M."/>
            <person name="Parker M.S."/>
            <person name="Petit J.L."/>
            <person name="Porcel B.M."/>
            <person name="Poulsen N."/>
            <person name="Robison M."/>
            <person name="Rychlewski L."/>
            <person name="Rynearson T.A."/>
            <person name="Schmutz J."/>
            <person name="Shapiro H."/>
            <person name="Siaut M."/>
            <person name="Stanley M."/>
            <person name="Sussman M.R."/>
            <person name="Taylor A.R."/>
            <person name="Vardi A."/>
            <person name="von Dassow P."/>
            <person name="Vyverman W."/>
            <person name="Willis A."/>
            <person name="Wyrwicz L.S."/>
            <person name="Rokhsar D.S."/>
            <person name="Weissenbach J."/>
            <person name="Armbrust E.V."/>
            <person name="Green B.R."/>
            <person name="Van de Peer Y."/>
            <person name="Grigoriev I.V."/>
        </authorList>
    </citation>
    <scope>NUCLEOTIDE SEQUENCE [LARGE SCALE GENOMIC DNA]</scope>
    <source>
        <strain evidence="4 5">CCMP1335</strain>
    </source>
</reference>
<dbReference type="InParanoid" id="B8C2I0"/>
<dbReference type="Pfam" id="PF04784">
    <property type="entry name" value="DUF547"/>
    <property type="match status" value="1"/>
</dbReference>
<name>B8C2I0_THAPS</name>
<dbReference type="GeneID" id="7449593"/>
<protein>
    <submittedName>
        <fullName evidence="4">Uncharacterized protein</fullName>
    </submittedName>
</protein>
<proteinExistence type="predicted"/>
<dbReference type="InterPro" id="IPR006869">
    <property type="entry name" value="DUF547"/>
</dbReference>
<dbReference type="RefSeq" id="XP_002290635.1">
    <property type="nucleotide sequence ID" value="XM_002290599.1"/>
</dbReference>
<feature type="domain" description="DUF547" evidence="2">
    <location>
        <begin position="1488"/>
        <end position="1586"/>
    </location>
</feature>
<reference evidence="4 5" key="1">
    <citation type="journal article" date="2004" name="Science">
        <title>The genome of the diatom Thalassiosira pseudonana: ecology, evolution, and metabolism.</title>
        <authorList>
            <person name="Armbrust E.V."/>
            <person name="Berges J.A."/>
            <person name="Bowler C."/>
            <person name="Green B.R."/>
            <person name="Martinez D."/>
            <person name="Putnam N.H."/>
            <person name="Zhou S."/>
            <person name="Allen A.E."/>
            <person name="Apt K.E."/>
            <person name="Bechner M."/>
            <person name="Brzezinski M.A."/>
            <person name="Chaal B.K."/>
            <person name="Chiovitti A."/>
            <person name="Davis A.K."/>
            <person name="Demarest M.S."/>
            <person name="Detter J.C."/>
            <person name="Glavina T."/>
            <person name="Goodstein D."/>
            <person name="Hadi M.Z."/>
            <person name="Hellsten U."/>
            <person name="Hildebrand M."/>
            <person name="Jenkins B.D."/>
            <person name="Jurka J."/>
            <person name="Kapitonov V.V."/>
            <person name="Kroger N."/>
            <person name="Lau W.W."/>
            <person name="Lane T.W."/>
            <person name="Larimer F.W."/>
            <person name="Lippmeier J.C."/>
            <person name="Lucas S."/>
            <person name="Medina M."/>
            <person name="Montsant A."/>
            <person name="Obornik M."/>
            <person name="Parker M.S."/>
            <person name="Palenik B."/>
            <person name="Pazour G.J."/>
            <person name="Richardson P.M."/>
            <person name="Rynearson T.A."/>
            <person name="Saito M.A."/>
            <person name="Schwartz D.C."/>
            <person name="Thamatrakoln K."/>
            <person name="Valentin K."/>
            <person name="Vardi A."/>
            <person name="Wilkerson F.P."/>
            <person name="Rokhsar D.S."/>
        </authorList>
    </citation>
    <scope>NUCLEOTIDE SEQUENCE [LARGE SCALE GENOMIC DNA]</scope>
    <source>
        <strain evidence="4 5">CCMP1335</strain>
    </source>
</reference>
<dbReference type="Pfam" id="PF08588">
    <property type="entry name" value="Duc1"/>
    <property type="match status" value="1"/>
</dbReference>
<feature type="compositionally biased region" description="Acidic residues" evidence="1">
    <location>
        <begin position="946"/>
        <end position="963"/>
    </location>
</feature>
<evidence type="ECO:0000313" key="4">
    <source>
        <dbReference type="EMBL" id="EED92387.1"/>
    </source>
</evidence>
<dbReference type="OMA" id="RCSCYEI"/>
<dbReference type="InterPro" id="IPR013897">
    <property type="entry name" value="Duc1"/>
</dbReference>
<dbReference type="eggNOG" id="ENOG502S6FM">
    <property type="taxonomic scope" value="Eukaryota"/>
</dbReference>
<sequence length="1675" mass="187180">MFRKTKNKTYNAFRGGNSGLKSPNRGMKGTIEEEDGGYDNSSETPRASSRRSPKKPQPELGESNRYNIEPANSFYFSPQNSWHESQRRFGTIDGEDVPQSPGESGSDFVEHIVSSVEGTLRKLVACCFIFIAGSIYPSLAKIVQKVLELTLVAWGTCLAIISLAWYQQSKQAREQTNNANAIIHLTRDANKEVSEPPRVQRNILLELDDEDEDRDAPKVGETDLSGKRSHEEVNMIKMSPLRLRRKSSSFMPDHLEQLEQLYVMLVGDQERISPNGVAVKVDNDLFYGDMLLMFRTSDADEPVGVNESDDIIANYFRGKQRRFEFQWQIKLKKVPPGDVFLGCELDEPISMGMIQRALVNTALKFVKKTNQGFSYVLSDSADNPSYLSFPLGTSMDRFVASKPGEAIPELGKEIPEDPDVMKKRKKGTQIQWNTEDVYTMALWSAYFDWLDWRIMNFPGIRPFSATSVAGVQPIKLTVYTEDELADKSIRRDISFTMEVSNATESTLGREAKEWKAKEMYVERQPRASNRALGYDSDEDQEDDNSDDEEEEELLYDDTMDLDDSEGGEEMDIDESLLGDDVYVVSGSPVLLREGTGHFVSCGGGYAVLQSSSTSAVVLEKVFRSKKTFAYSHRRNVSNPTMVIRSGDVVRVKLVDPATKMVKYLCIHRGWWLRWTSNRPKKNGSFYIRDSSSSTIPLAQGSPFSLESRKWSNYLVGACVESSAKFGGRMLGIYKSGKSFADGAPDEEDDEALLDDIYEKIKPQRMMPLLLCAEVMETSEDEYLSPAKSPSRRTKPAVIKEDEEVTLPTAVTFDAEKCSVKYDLDVPVWLEVMNRTRRTKQLVYAVRVNESSLQETTRSDNFDDFVPSDVGGSGSIQPNQHSTNVFVKLRTGRELAPILSLGLQYKKELSSSNHLLQLTQMGVKSEGDTQRSSFDDALEHADSDSSSSDDDSDSDDELMDEEQSEFVIAGPGHSDDEIETDAVDDDDGYAKVFVDDFNESKLGRVSPSEACDFDPSSLFSEDAVLNTNEKAKRKNFSIMKQTPKMKRFHSIEDDTAVNDDGTRNRSIDSRLAATTPRSNVTSDEIEIDSEGIPSVPVLENMDKKKSKTKHTAVLNRVAKTVKSSTVITGKQVIKQSKNLGKVTVSTGRAAGRVLPVSSVVYSKPPRKHEPGGRLASRKATDKSQIKLIGKAIKNVDGGIHSGQLLAPDQNREKVSQILSEMSNSKLAPVQETVISLVKTNSPADLAFLRGGSAELGVVPLKPIDRATDYGCICARGIWEGRWREEMCILYTKDNHIAFYSPLTRKPDLVVSFEEIMSVRKCDPSSEASPLPGLHFLSVDTAWRCHYLAFLSTVERDNFLNKVNCALFHTSDSAVNSKLAPVWASYQMSLETSLTGNVGKWASVKVGKKSKAKKQRRIFNGRKMAFDFKEVVGTDEVNVEQSIASYVEGLLRKALSLSPDSLNAAESCYVDFLDEHALLFAVDGLPEKRSVTSFKRCSCYEIGGDIFSIAELECCVIRGKMSRPIHIKPPFVEAPKKSASYLQYALFATDYRVNFVLNNGDMSYPSEVSVLSCETIDKQIDIASSSFLRDQVKIDVRKRAVFLPKVCDVYRNDFGMGDGRVCLSLVLKYLDDGDQLRIEQLLESGVMSVKFRPAQERFRTNLTILRAEDSKCEEEVE</sequence>
<keyword evidence="5" id="KW-1185">Reference proteome</keyword>
<evidence type="ECO:0000256" key="1">
    <source>
        <dbReference type="SAM" id="MobiDB-lite"/>
    </source>
</evidence>
<evidence type="ECO:0000259" key="3">
    <source>
        <dbReference type="Pfam" id="PF08588"/>
    </source>
</evidence>
<evidence type="ECO:0000313" key="5">
    <source>
        <dbReference type="Proteomes" id="UP000001449"/>
    </source>
</evidence>
<feature type="compositionally biased region" description="Acidic residues" evidence="1">
    <location>
        <begin position="535"/>
        <end position="566"/>
    </location>
</feature>
<dbReference type="PaxDb" id="35128-Thaps5291"/>
<feature type="region of interest" description="Disordered" evidence="1">
    <location>
        <begin position="1"/>
        <end position="65"/>
    </location>
</feature>
<dbReference type="HOGENOM" id="CLU_241684_0_0_1"/>
<accession>B8C2I0</accession>
<dbReference type="EMBL" id="CM000642">
    <property type="protein sequence ID" value="EED92387.1"/>
    <property type="molecule type" value="Genomic_DNA"/>
</dbReference>
<dbReference type="PANTHER" id="PTHR46361:SF3">
    <property type="entry name" value="ELECTRON CARRIER_ PROTEIN DISULFIDE OXIDOREDUCTASE"/>
    <property type="match status" value="1"/>
</dbReference>
<feature type="region of interest" description="Disordered" evidence="1">
    <location>
        <begin position="936"/>
        <end position="979"/>
    </location>
</feature>
<dbReference type="PANTHER" id="PTHR46361">
    <property type="entry name" value="ELECTRON CARRIER/ PROTEIN DISULFIDE OXIDOREDUCTASE"/>
    <property type="match status" value="1"/>
</dbReference>
<dbReference type="Proteomes" id="UP000001449">
    <property type="component" value="Chromosome 5"/>
</dbReference>
<organism evidence="4 5">
    <name type="scientific">Thalassiosira pseudonana</name>
    <name type="common">Marine diatom</name>
    <name type="synonym">Cyclotella nana</name>
    <dbReference type="NCBI Taxonomy" id="35128"/>
    <lineage>
        <taxon>Eukaryota</taxon>
        <taxon>Sar</taxon>
        <taxon>Stramenopiles</taxon>
        <taxon>Ochrophyta</taxon>
        <taxon>Bacillariophyta</taxon>
        <taxon>Coscinodiscophyceae</taxon>
        <taxon>Thalassiosirophycidae</taxon>
        <taxon>Thalassiosirales</taxon>
        <taxon>Thalassiosiraceae</taxon>
        <taxon>Thalassiosira</taxon>
    </lineage>
</organism>
<gene>
    <name evidence="4" type="ORF">THAPSDRAFT_5291</name>
</gene>